<proteinExistence type="predicted"/>
<reference evidence="5" key="1">
    <citation type="journal article" date="2015" name="Nature">
        <title>Complex archaea that bridge the gap between prokaryotes and eukaryotes.</title>
        <authorList>
            <person name="Spang A."/>
            <person name="Saw J.H."/>
            <person name="Jorgensen S.L."/>
            <person name="Zaremba-Niedzwiedzka K."/>
            <person name="Martijn J."/>
            <person name="Lind A.E."/>
            <person name="van Eijk R."/>
            <person name="Schleper C."/>
            <person name="Guy L."/>
            <person name="Ettema T.J."/>
        </authorList>
    </citation>
    <scope>NUCLEOTIDE SEQUENCE</scope>
</reference>
<feature type="domain" description="Poly-beta-hydroxybutyrate polymerase N-terminal" evidence="4">
    <location>
        <begin position="61"/>
        <end position="226"/>
    </location>
</feature>
<dbReference type="InterPro" id="IPR010941">
    <property type="entry name" value="PhaC_N"/>
</dbReference>
<dbReference type="PANTHER" id="PTHR36837">
    <property type="entry name" value="POLY(3-HYDROXYALKANOATE) POLYMERASE SUBUNIT PHAC"/>
    <property type="match status" value="1"/>
</dbReference>
<accession>A0A0F9UFJ2</accession>
<dbReference type="InterPro" id="IPR029058">
    <property type="entry name" value="AB_hydrolase_fold"/>
</dbReference>
<organism evidence="5">
    <name type="scientific">marine sediment metagenome</name>
    <dbReference type="NCBI Taxonomy" id="412755"/>
    <lineage>
        <taxon>unclassified sequences</taxon>
        <taxon>metagenomes</taxon>
        <taxon>ecological metagenomes</taxon>
    </lineage>
</organism>
<dbReference type="GO" id="GO:0016746">
    <property type="term" value="F:acyltransferase activity"/>
    <property type="evidence" value="ECO:0007669"/>
    <property type="project" value="UniProtKB-KW"/>
</dbReference>
<feature type="region of interest" description="Disordered" evidence="3">
    <location>
        <begin position="522"/>
        <end position="542"/>
    </location>
</feature>
<keyword evidence="1" id="KW-0808">Transferase</keyword>
<dbReference type="SUPFAM" id="SSF53474">
    <property type="entry name" value="alpha/beta-Hydrolases"/>
    <property type="match status" value="1"/>
</dbReference>
<evidence type="ECO:0000256" key="1">
    <source>
        <dbReference type="ARBA" id="ARBA00022679"/>
    </source>
</evidence>
<dbReference type="AlphaFoldDB" id="A0A0F9UFJ2"/>
<evidence type="ECO:0000256" key="3">
    <source>
        <dbReference type="SAM" id="MobiDB-lite"/>
    </source>
</evidence>
<protein>
    <recommendedName>
        <fullName evidence="4">Poly-beta-hydroxybutyrate polymerase N-terminal domain-containing protein</fullName>
    </recommendedName>
</protein>
<dbReference type="GO" id="GO:0042619">
    <property type="term" value="P:poly-hydroxybutyrate biosynthetic process"/>
    <property type="evidence" value="ECO:0007669"/>
    <property type="project" value="InterPro"/>
</dbReference>
<sequence length="542" mass="59123">MPPSSKTEQSPLDEGLSHSLLAVLQTIRSQPCHHAQQGVRAVRQLLNAVADRGDLAELLGDPRFAHAAWNDPLRRRLLKLWQGGSTQSNEWLEGLHIADSDKARLRLFIRHLSDALAPSNSPLNPLFTEQVVSTRGRNIRDGLLHLVGDLALKRPLPAQNSDGGFVVGRDVATAAGSVVLREPLFELIQYQPTTATVHAAPLVIIPPPLNRFYLLDMTPGTSLVQHALDQGLQVFLISWRNPNPSQCGWGFERYVQGAEAAVRAASKVSGNPATLLGVCAGGLIGLMLQGRLQAQNQSSLVSAATYLVTPIDARINADWTLMAGPGARQQLRNQVWRQGCMGPRQLAAGFAWLRPDQLIWPQILQRYALGQEAAPHPVKFWNQDSTRLPAQLVDDLMTLFERDPLGKPDGLSLGGVDIDLSKVTTPSWHLGAERDHIVPWVNSFPAARLGGDKTFLLCQGGHIQSLINPPGTPRAWYQSGAVKNASPEAWLQESARQEGSWWPAWSDWLKARSGPAIQAPLAAGDAQHQPLGPAPGRYVNQL</sequence>
<dbReference type="EMBL" id="LAZR01000708">
    <property type="protein sequence ID" value="KKN60001.1"/>
    <property type="molecule type" value="Genomic_DNA"/>
</dbReference>
<name>A0A0F9UFJ2_9ZZZZ</name>
<evidence type="ECO:0000259" key="4">
    <source>
        <dbReference type="Pfam" id="PF07167"/>
    </source>
</evidence>
<evidence type="ECO:0000313" key="5">
    <source>
        <dbReference type="EMBL" id="KKN60001.1"/>
    </source>
</evidence>
<evidence type="ECO:0000256" key="2">
    <source>
        <dbReference type="ARBA" id="ARBA00023315"/>
    </source>
</evidence>
<keyword evidence="2" id="KW-0012">Acyltransferase</keyword>
<comment type="caution">
    <text evidence="5">The sequence shown here is derived from an EMBL/GenBank/DDBJ whole genome shotgun (WGS) entry which is preliminary data.</text>
</comment>
<dbReference type="PANTHER" id="PTHR36837:SF5">
    <property type="entry name" value="POLY-3-HYDROXYBUTYRATE SYNTHASE"/>
    <property type="match status" value="1"/>
</dbReference>
<dbReference type="Pfam" id="PF07167">
    <property type="entry name" value="PhaC_N"/>
    <property type="match status" value="1"/>
</dbReference>
<gene>
    <name evidence="5" type="ORF">LCGC14_0536400</name>
</gene>
<dbReference type="Gene3D" id="3.40.50.1820">
    <property type="entry name" value="alpha/beta hydrolase"/>
    <property type="match status" value="1"/>
</dbReference>
<dbReference type="InterPro" id="IPR051321">
    <property type="entry name" value="PHA/PHB_synthase"/>
</dbReference>